<accession>A0A0N7LB34</accession>
<evidence type="ECO:0000313" key="8">
    <source>
        <dbReference type="Proteomes" id="UP000054845"/>
    </source>
</evidence>
<feature type="signal peptide" evidence="6">
    <location>
        <begin position="1"/>
        <end position="26"/>
    </location>
</feature>
<sequence length="634" mass="69720">MRSTYLAAELLATAILAFALVGRVDAYAQGRSLRRMSGFEIFMDKQERLQQTVATKQVVLATQQQIGGESALQVASASIGSNDTDYPGVRAGFLTQPLDHFDGTTNVTFQQRFWYHLNYYKPPAERTGSVVPLFITDPGEQDAEPLVKSLYSGWIDRLARENAGIPIVLEHRYYGKSFPNRTELGAGEFWQPDALRWLTNKQALEDAAQFVQKVRFENVTEETLHSPVSPVIYYGGSYSGARSAHLRLLYPDLIYGSIASSGVVLAHENYPEYFFPISRGLQDNCNQALQASIGFIDSIIAPEPEKGQVQPTRDQNATTAIQALFGLEGLSNPADFANVLSIPLGDFQSQRWDYANTKTKAVYALCDAITNTTNSGPKPANPARRGEEPTAVIQGKQVPETVVRFGKYIKEAYVKPCVAGDEGSTVERCFGSSDWSYYTNATDPNPVSWPFQFCTTWGYLQTAAPQNATNDPYATNFTNPRLVSSLLDIEYIGEICRSAFKDGQHYSIPAHPNVTEVNSLGALNITMDRLAFINGQYDPWRPMTTASEEFGDGGASREDTTLRPFKIIPTCYHVCDSSSGTPGNKTSDPAPRVKKVQDEVGAAVTSWLADFVAPPANTTIETGNRFHAVAVLGH</sequence>
<evidence type="ECO:0000256" key="2">
    <source>
        <dbReference type="ARBA" id="ARBA00022670"/>
    </source>
</evidence>
<dbReference type="GO" id="GO:0008239">
    <property type="term" value="F:dipeptidyl-peptidase activity"/>
    <property type="evidence" value="ECO:0007669"/>
    <property type="project" value="TreeGrafter"/>
</dbReference>
<evidence type="ECO:0000256" key="5">
    <source>
        <dbReference type="ARBA" id="ARBA00023180"/>
    </source>
</evidence>
<keyword evidence="3 6" id="KW-0732">Signal</keyword>
<dbReference type="InterPro" id="IPR029058">
    <property type="entry name" value="AB_hydrolase_fold"/>
</dbReference>
<protein>
    <submittedName>
        <fullName evidence="7">Hydrolytic enzymes of the alpha/beta hydrolase fold</fullName>
    </submittedName>
</protein>
<reference evidence="8" key="1">
    <citation type="submission" date="2014-09" db="EMBL/GenBank/DDBJ databases">
        <authorList>
            <person name="Sharma Rahul"/>
            <person name="Thines Marco"/>
        </authorList>
    </citation>
    <scope>NUCLEOTIDE SEQUENCE [LARGE SCALE GENOMIC DNA]</scope>
</reference>
<dbReference type="GO" id="GO:0006508">
    <property type="term" value="P:proteolysis"/>
    <property type="evidence" value="ECO:0007669"/>
    <property type="project" value="UniProtKB-KW"/>
</dbReference>
<dbReference type="InterPro" id="IPR008758">
    <property type="entry name" value="Peptidase_S28"/>
</dbReference>
<evidence type="ECO:0000256" key="3">
    <source>
        <dbReference type="ARBA" id="ARBA00022729"/>
    </source>
</evidence>
<evidence type="ECO:0000256" key="6">
    <source>
        <dbReference type="SAM" id="SignalP"/>
    </source>
</evidence>
<dbReference type="AlphaFoldDB" id="A0A0N7LB34"/>
<organism evidence="7 8">
    <name type="scientific">Ceraceosorus bombacis</name>
    <dbReference type="NCBI Taxonomy" id="401625"/>
    <lineage>
        <taxon>Eukaryota</taxon>
        <taxon>Fungi</taxon>
        <taxon>Dikarya</taxon>
        <taxon>Basidiomycota</taxon>
        <taxon>Ustilaginomycotina</taxon>
        <taxon>Exobasidiomycetes</taxon>
        <taxon>Ceraceosorales</taxon>
        <taxon>Ceraceosoraceae</taxon>
        <taxon>Ceraceosorus</taxon>
    </lineage>
</organism>
<evidence type="ECO:0000313" key="7">
    <source>
        <dbReference type="EMBL" id="CEH18274.1"/>
    </source>
</evidence>
<name>A0A0N7LB34_9BASI</name>
<keyword evidence="8" id="KW-1185">Reference proteome</keyword>
<dbReference type="EMBL" id="CCYA01000270">
    <property type="protein sequence ID" value="CEH18274.1"/>
    <property type="molecule type" value="Genomic_DNA"/>
</dbReference>
<dbReference type="GO" id="GO:0070008">
    <property type="term" value="F:serine-type exopeptidase activity"/>
    <property type="evidence" value="ECO:0007669"/>
    <property type="project" value="InterPro"/>
</dbReference>
<feature type="chain" id="PRO_5006015233" evidence="6">
    <location>
        <begin position="27"/>
        <end position="634"/>
    </location>
</feature>
<evidence type="ECO:0000256" key="4">
    <source>
        <dbReference type="ARBA" id="ARBA00022801"/>
    </source>
</evidence>
<dbReference type="Proteomes" id="UP000054845">
    <property type="component" value="Unassembled WGS sequence"/>
</dbReference>
<dbReference type="PANTHER" id="PTHR11010">
    <property type="entry name" value="PROTEASE S28 PRO-X CARBOXYPEPTIDASE-RELATED"/>
    <property type="match status" value="1"/>
</dbReference>
<evidence type="ECO:0000256" key="1">
    <source>
        <dbReference type="ARBA" id="ARBA00011079"/>
    </source>
</evidence>
<keyword evidence="4 7" id="KW-0378">Hydrolase</keyword>
<dbReference type="SUPFAM" id="SSF53474">
    <property type="entry name" value="alpha/beta-Hydrolases"/>
    <property type="match status" value="1"/>
</dbReference>
<comment type="similarity">
    <text evidence="1">Belongs to the peptidase S28 family.</text>
</comment>
<keyword evidence="5" id="KW-0325">Glycoprotein</keyword>
<keyword evidence="2" id="KW-0645">Protease</keyword>
<proteinExistence type="inferred from homology"/>
<dbReference type="Gene3D" id="3.40.50.1820">
    <property type="entry name" value="alpha/beta hydrolase"/>
    <property type="match status" value="2"/>
</dbReference>
<dbReference type="OrthoDB" id="2130629at2759"/>
<dbReference type="PANTHER" id="PTHR11010:SF117">
    <property type="entry name" value="SERINE PROTEASE 16"/>
    <property type="match status" value="1"/>
</dbReference>
<dbReference type="Pfam" id="PF05577">
    <property type="entry name" value="Peptidase_S28"/>
    <property type="match status" value="1"/>
</dbReference>